<dbReference type="AlphaFoldDB" id="A0A0D0IRC9"/>
<dbReference type="InterPro" id="IPR000529">
    <property type="entry name" value="Ribosomal_bS6"/>
</dbReference>
<dbReference type="InterPro" id="IPR020814">
    <property type="entry name" value="Ribosomal_S6_plastid/chlpt"/>
</dbReference>
<dbReference type="HAMAP" id="MF_00360">
    <property type="entry name" value="Ribosomal_bS6"/>
    <property type="match status" value="1"/>
</dbReference>
<keyword evidence="8" id="KW-1185">Reference proteome</keyword>
<evidence type="ECO:0000313" key="8">
    <source>
        <dbReference type="Proteomes" id="UP000032046"/>
    </source>
</evidence>
<dbReference type="SUPFAM" id="SSF54995">
    <property type="entry name" value="Ribosomal protein S6"/>
    <property type="match status" value="1"/>
</dbReference>
<dbReference type="OrthoDB" id="9812702at2"/>
<comment type="caution">
    <text evidence="7">The sequence shown here is derived from an EMBL/GenBank/DDBJ whole genome shotgun (WGS) entry which is preliminary data.</text>
</comment>
<dbReference type="Pfam" id="PF01250">
    <property type="entry name" value="Ribosomal_S6"/>
    <property type="match status" value="1"/>
</dbReference>
<dbReference type="STRING" id="1602171.ST44_11695"/>
<comment type="function">
    <text evidence="4 6">Binds together with bS18 to 16S ribosomal RNA.</text>
</comment>
<evidence type="ECO:0000256" key="6">
    <source>
        <dbReference type="HAMAP-Rule" id="MF_00360"/>
    </source>
</evidence>
<gene>
    <name evidence="6" type="primary">rpsF</name>
    <name evidence="7" type="ORF">ST44_11695</name>
</gene>
<dbReference type="InterPro" id="IPR035980">
    <property type="entry name" value="Ribosomal_bS6_sf"/>
</dbReference>
<accession>A0A0D0IRC9</accession>
<dbReference type="Gene3D" id="3.30.70.60">
    <property type="match status" value="1"/>
</dbReference>
<dbReference type="EMBL" id="JXQK01000085">
    <property type="protein sequence ID" value="KIP60278.1"/>
    <property type="molecule type" value="Genomic_DNA"/>
</dbReference>
<dbReference type="CDD" id="cd00473">
    <property type="entry name" value="bS6"/>
    <property type="match status" value="1"/>
</dbReference>
<dbReference type="Proteomes" id="UP000032046">
    <property type="component" value="Unassembled WGS sequence"/>
</dbReference>
<dbReference type="PANTHER" id="PTHR21011:SF1">
    <property type="entry name" value="SMALL RIBOSOMAL SUBUNIT PROTEIN BS6M"/>
    <property type="match status" value="1"/>
</dbReference>
<dbReference type="GeneID" id="93483305"/>
<dbReference type="GO" id="GO:0005737">
    <property type="term" value="C:cytoplasm"/>
    <property type="evidence" value="ECO:0007669"/>
    <property type="project" value="UniProtKB-ARBA"/>
</dbReference>
<dbReference type="GO" id="GO:0006412">
    <property type="term" value="P:translation"/>
    <property type="evidence" value="ECO:0007669"/>
    <property type="project" value="UniProtKB-UniRule"/>
</dbReference>
<dbReference type="InterPro" id="IPR014717">
    <property type="entry name" value="Transl_elong_EF1B/ribsomal_bS6"/>
</dbReference>
<evidence type="ECO:0000256" key="2">
    <source>
        <dbReference type="ARBA" id="ARBA00022980"/>
    </source>
</evidence>
<dbReference type="NCBIfam" id="TIGR00166">
    <property type="entry name" value="S6"/>
    <property type="match status" value="1"/>
</dbReference>
<proteinExistence type="inferred from homology"/>
<organism evidence="7 8">
    <name type="scientific">Prevotella pectinovora</name>
    <dbReference type="NCBI Taxonomy" id="1602169"/>
    <lineage>
        <taxon>Bacteria</taxon>
        <taxon>Pseudomonadati</taxon>
        <taxon>Bacteroidota</taxon>
        <taxon>Bacteroidia</taxon>
        <taxon>Bacteroidales</taxon>
        <taxon>Prevotellaceae</taxon>
        <taxon>Prevotella</taxon>
    </lineage>
</organism>
<keyword evidence="6" id="KW-0694">RNA-binding</keyword>
<keyword evidence="2 6" id="KW-0689">Ribosomal protein</keyword>
<evidence type="ECO:0000256" key="3">
    <source>
        <dbReference type="ARBA" id="ARBA00023274"/>
    </source>
</evidence>
<dbReference type="GO" id="GO:1990904">
    <property type="term" value="C:ribonucleoprotein complex"/>
    <property type="evidence" value="ECO:0007669"/>
    <property type="project" value="UniProtKB-KW"/>
</dbReference>
<protein>
    <recommendedName>
        <fullName evidence="5 6">Small ribosomal subunit protein bS6</fullName>
    </recommendedName>
</protein>
<name>A0A0D0IRC9_9BACT</name>
<dbReference type="PANTHER" id="PTHR21011">
    <property type="entry name" value="MITOCHONDRIAL 28S RIBOSOMAL PROTEIN S6"/>
    <property type="match status" value="1"/>
</dbReference>
<evidence type="ECO:0000256" key="4">
    <source>
        <dbReference type="ARBA" id="ARBA00035104"/>
    </source>
</evidence>
<evidence type="ECO:0000313" key="7">
    <source>
        <dbReference type="EMBL" id="KIP60278.1"/>
    </source>
</evidence>
<keyword evidence="6" id="KW-0699">rRNA-binding</keyword>
<dbReference type="GO" id="GO:0003735">
    <property type="term" value="F:structural constituent of ribosome"/>
    <property type="evidence" value="ECO:0007669"/>
    <property type="project" value="InterPro"/>
</dbReference>
<dbReference type="RefSeq" id="WP_042520097.1">
    <property type="nucleotide sequence ID" value="NZ_JAXESS010000022.1"/>
</dbReference>
<keyword evidence="3 6" id="KW-0687">Ribonucleoprotein</keyword>
<dbReference type="GO" id="GO:0070181">
    <property type="term" value="F:small ribosomal subunit rRNA binding"/>
    <property type="evidence" value="ECO:0007669"/>
    <property type="project" value="TreeGrafter"/>
</dbReference>
<dbReference type="GO" id="GO:0005840">
    <property type="term" value="C:ribosome"/>
    <property type="evidence" value="ECO:0007669"/>
    <property type="project" value="UniProtKB-KW"/>
</dbReference>
<evidence type="ECO:0000256" key="5">
    <source>
        <dbReference type="ARBA" id="ARBA00035294"/>
    </source>
</evidence>
<comment type="similarity">
    <text evidence="1 6">Belongs to the bacterial ribosomal protein bS6 family.</text>
</comment>
<evidence type="ECO:0000256" key="1">
    <source>
        <dbReference type="ARBA" id="ARBA00009512"/>
    </source>
</evidence>
<sequence>MNHYETVFILTPVLSDEQMKETVAKFKTLLTDKGAEILNEETWGLKKMAYAIQKKSTGFYCLLEFKAEPSVVEKLEIEYRRDEKVIRFMTVKLDKYASEYAVKRRNKLGKKEEA</sequence>
<reference evidence="7 8" key="1">
    <citation type="submission" date="2015-01" db="EMBL/GenBank/DDBJ databases">
        <title>Comparative genomics of non-oral Prevotella species.</title>
        <authorList>
            <person name="Accetto T."/>
            <person name="Nograsek B."/>
            <person name="Avgustin G."/>
        </authorList>
    </citation>
    <scope>NUCLEOTIDE SEQUENCE [LARGE SCALE GENOMIC DNA]</scope>
    <source>
        <strain evidence="7 8">P5-119</strain>
    </source>
</reference>